<dbReference type="InterPro" id="IPR050445">
    <property type="entry name" value="Bact_polysacc_biosynth/exp"/>
</dbReference>
<feature type="region of interest" description="Disordered" evidence="1">
    <location>
        <begin position="337"/>
        <end position="359"/>
    </location>
</feature>
<evidence type="ECO:0000313" key="3">
    <source>
        <dbReference type="EMBL" id="UUY05346.1"/>
    </source>
</evidence>
<protein>
    <submittedName>
        <fullName evidence="3">Uncharacterized protein</fullName>
    </submittedName>
</protein>
<dbReference type="InterPro" id="IPR027417">
    <property type="entry name" value="P-loop_NTPase"/>
</dbReference>
<reference evidence="4" key="1">
    <citation type="submission" date="2021-11" db="EMBL/GenBank/DDBJ databases">
        <title>Cultivation dependent microbiological survey of springs from the worlds oldest radium mine currently devoted to the extraction of radon-saturated water.</title>
        <authorList>
            <person name="Kapinusova G."/>
            <person name="Smrhova T."/>
            <person name="Strejcek M."/>
            <person name="Suman J."/>
            <person name="Jani K."/>
            <person name="Pajer P."/>
            <person name="Uhlik O."/>
        </authorList>
    </citation>
    <scope>NUCLEOTIDE SEQUENCE [LARGE SCALE GENOMIC DNA]</scope>
    <source>
        <strain evidence="4">J379</strain>
    </source>
</reference>
<gene>
    <name evidence="3" type="ORF">LRS13_07435</name>
</gene>
<dbReference type="Gene3D" id="3.40.50.300">
    <property type="entry name" value="P-loop containing nucleotide triphosphate hydrolases"/>
    <property type="match status" value="1"/>
</dbReference>
<evidence type="ECO:0000256" key="2">
    <source>
        <dbReference type="SAM" id="Phobius"/>
    </source>
</evidence>
<dbReference type="PANTHER" id="PTHR32309">
    <property type="entry name" value="TYROSINE-PROTEIN KINASE"/>
    <property type="match status" value="1"/>
</dbReference>
<feature type="transmembrane region" description="Helical" evidence="2">
    <location>
        <begin position="212"/>
        <end position="232"/>
    </location>
</feature>
<proteinExistence type="predicted"/>
<dbReference type="EMBL" id="CP088295">
    <property type="protein sequence ID" value="UUY05346.1"/>
    <property type="molecule type" value="Genomic_DNA"/>
</dbReference>
<dbReference type="SUPFAM" id="SSF52540">
    <property type="entry name" value="P-loop containing nucleoside triphosphate hydrolases"/>
    <property type="match status" value="1"/>
</dbReference>
<dbReference type="Proteomes" id="UP001058860">
    <property type="component" value="Chromosome"/>
</dbReference>
<dbReference type="RefSeq" id="WP_353865805.1">
    <property type="nucleotide sequence ID" value="NZ_CP088295.1"/>
</dbReference>
<dbReference type="PANTHER" id="PTHR32309:SF13">
    <property type="entry name" value="FERRIC ENTEROBACTIN TRANSPORT PROTEIN FEPE"/>
    <property type="match status" value="1"/>
</dbReference>
<name>A0ABY5PL27_9ACTN</name>
<evidence type="ECO:0000256" key="1">
    <source>
        <dbReference type="SAM" id="MobiDB-lite"/>
    </source>
</evidence>
<feature type="compositionally biased region" description="Gly residues" evidence="1">
    <location>
        <begin position="346"/>
        <end position="356"/>
    </location>
</feature>
<organism evidence="3 4">
    <name type="scientific">Svornostia abyssi</name>
    <dbReference type="NCBI Taxonomy" id="2898438"/>
    <lineage>
        <taxon>Bacteria</taxon>
        <taxon>Bacillati</taxon>
        <taxon>Actinomycetota</taxon>
        <taxon>Thermoleophilia</taxon>
        <taxon>Solirubrobacterales</taxon>
        <taxon>Baekduiaceae</taxon>
        <taxon>Svornostia</taxon>
    </lineage>
</organism>
<accession>A0ABY5PL27</accession>
<evidence type="ECO:0000313" key="4">
    <source>
        <dbReference type="Proteomes" id="UP001058860"/>
    </source>
</evidence>
<sequence length="478" mass="51044">MCGFPLLCGVIVGGAAFYFLNSREKTYDALVYLRVDSGPIDRAILNLPGSQKPILNVIGETAGEILQYRVAERTVEYLQLKPFASPNDLLKAVDVKADQQTGLIVISAKGRTPREAQRIANATARAYVDIRRAREKARLVAARRELQKIEKTRVAQVRREARAAGGNADISGVQSVREQIESLQLAERINTDAVTIAKPAELPEGPAGIKPWMIGILGFVIGAALGGAMIALREQSDKRIHSRKQLERTLGAPVLASINKRGLLRARKPLDTLSRKELEPFRLLFAKLRNSAGAEHMETVVIASVEDDGASGSVSWYLAATAAAAGTRVLLLETDHDRPSAVDNGNGNGNGNGGRPAGLTDVLASRNSLDEVIFHVAADDRHAVDIVSPGVRNGGAHLGGGERVRELISQANSAHDLVLIDAPPVTDADAVPFVRQAQGAVLVYRHGGADQNVLRDARDELASVGTPLLGVVAVGFRG</sequence>
<keyword evidence="4" id="KW-1185">Reference proteome</keyword>
<keyword evidence="2" id="KW-0812">Transmembrane</keyword>
<keyword evidence="2" id="KW-1133">Transmembrane helix</keyword>
<keyword evidence="2" id="KW-0472">Membrane</keyword>